<evidence type="ECO:0000313" key="10">
    <source>
        <dbReference type="Proteomes" id="UP000298460"/>
    </source>
</evidence>
<gene>
    <name evidence="9" type="ORF">E4K67_12620</name>
</gene>
<accession>A0A4Z0R6I9</accession>
<organism evidence="9 10">
    <name type="scientific">Desulfosporosinus fructosivorans</name>
    <dbReference type="NCBI Taxonomy" id="2018669"/>
    <lineage>
        <taxon>Bacteria</taxon>
        <taxon>Bacillati</taxon>
        <taxon>Bacillota</taxon>
        <taxon>Clostridia</taxon>
        <taxon>Eubacteriales</taxon>
        <taxon>Desulfitobacteriaceae</taxon>
        <taxon>Desulfosporosinus</taxon>
    </lineage>
</organism>
<dbReference type="EC" id="4.1.1.111" evidence="4"/>
<feature type="region of interest" description="Disordered" evidence="6">
    <location>
        <begin position="151"/>
        <end position="170"/>
    </location>
</feature>
<dbReference type="Gene3D" id="3.30.70.3460">
    <property type="match status" value="2"/>
</dbReference>
<reference evidence="9 10" key="1">
    <citation type="submission" date="2019-03" db="EMBL/GenBank/DDBJ databases">
        <title>Draft Genome Sequence of Desulfosporosinus fructosivorans Strain 63.6F, Isolated from Marine Sediment in the Baltic Sea.</title>
        <authorList>
            <person name="Hausmann B."/>
            <person name="Vandieken V."/>
            <person name="Pjevac P."/>
            <person name="Schreck K."/>
            <person name="Herbold C.W."/>
            <person name="Loy A."/>
        </authorList>
    </citation>
    <scope>NUCLEOTIDE SEQUENCE [LARGE SCALE GENOMIC DNA]</scope>
    <source>
        <strain evidence="9 10">63.6F</strain>
    </source>
</reference>
<dbReference type="RefSeq" id="WP_135547231.1">
    <property type="nucleotide sequence ID" value="NZ_SPQQ01000004.1"/>
</dbReference>
<comment type="pathway">
    <text evidence="2">Porphyrin-containing compound metabolism.</text>
</comment>
<comment type="catalytic activity">
    <reaction evidence="5">
        <text>siroheme + 2 H(+) = 12,18-didecarboxysiroheme + 2 CO2</text>
        <dbReference type="Rhea" id="RHEA:19093"/>
        <dbReference type="ChEBI" id="CHEBI:15378"/>
        <dbReference type="ChEBI" id="CHEBI:16526"/>
        <dbReference type="ChEBI" id="CHEBI:60052"/>
        <dbReference type="ChEBI" id="CHEBI:140497"/>
        <dbReference type="EC" id="4.1.1.111"/>
    </reaction>
</comment>
<dbReference type="OrthoDB" id="9806536at2"/>
<feature type="domain" description="Siroheme decarboxylase AsnC-like ligand binding" evidence="7">
    <location>
        <begin position="61"/>
        <end position="141"/>
    </location>
</feature>
<keyword evidence="10" id="KW-1185">Reference proteome</keyword>
<evidence type="ECO:0000259" key="7">
    <source>
        <dbReference type="Pfam" id="PF17805"/>
    </source>
</evidence>
<protein>
    <recommendedName>
        <fullName evidence="4">siroheme decarboxylase</fullName>
        <ecNumber evidence="4">4.1.1.111</ecNumber>
    </recommendedName>
</protein>
<dbReference type="InterPro" id="IPR036388">
    <property type="entry name" value="WH-like_DNA-bd_sf"/>
</dbReference>
<evidence type="ECO:0000256" key="1">
    <source>
        <dbReference type="ARBA" id="ARBA00023239"/>
    </source>
</evidence>
<feature type="compositionally biased region" description="Acidic residues" evidence="6">
    <location>
        <begin position="151"/>
        <end position="164"/>
    </location>
</feature>
<dbReference type="InterPro" id="IPR050684">
    <property type="entry name" value="HTH-Siroheme_Decarb"/>
</dbReference>
<dbReference type="PANTHER" id="PTHR43413">
    <property type="entry name" value="TRANSCRIPTIONAL REGULATOR, ASNC FAMILY"/>
    <property type="match status" value="1"/>
</dbReference>
<comment type="similarity">
    <text evidence="3">Belongs to the Ahb/Nir family.</text>
</comment>
<dbReference type="EMBL" id="SPQQ01000004">
    <property type="protein sequence ID" value="TGE37577.1"/>
    <property type="molecule type" value="Genomic_DNA"/>
</dbReference>
<evidence type="ECO:0000256" key="4">
    <source>
        <dbReference type="ARBA" id="ARBA00023471"/>
    </source>
</evidence>
<sequence length="343" mass="38360">MDSIDRALLNAIQNHFPIAVHPYQILGLAVGTTEEDAFNRIQHLRQEGIIRRLGGVFDSRRLGYYSTLCAAKVTDEKIPILAKLLEGIPGVTHNYIRNHAYNCWFTLIARSQAVAERILDYVRETSGVSEVFSLPATQLFKINVNFDLSDDASSDEDTSPEEGIDTFGDADLRGAHKGNSSAYDLTDEDIALIQVLQGNLPDSQTPFTVLAESLQWQVDDVISIASRLLEAKVIRRFGAVLRHQKAGFVANSMGVWQVAPERAAEVGETMARFKEVSHCYQRPTLPDWPYNLFTMVHGRTAEDCKDVMKRISLATGVTTYSMLFSTAELKKSSMQYFLEEETC</sequence>
<dbReference type="AlphaFoldDB" id="A0A4Z0R6I9"/>
<dbReference type="Pfam" id="PF17805">
    <property type="entry name" value="AsnC_trans_reg2"/>
    <property type="match status" value="2"/>
</dbReference>
<name>A0A4Z0R6I9_9FIRM</name>
<feature type="domain" description="Siroheme decarboxylase AsnC-like ligand binding" evidence="7">
    <location>
        <begin position="245"/>
        <end position="330"/>
    </location>
</feature>
<dbReference type="GO" id="GO:0016829">
    <property type="term" value="F:lyase activity"/>
    <property type="evidence" value="ECO:0007669"/>
    <property type="project" value="UniProtKB-KW"/>
</dbReference>
<comment type="caution">
    <text evidence="9">The sequence shown here is derived from an EMBL/GenBank/DDBJ whole genome shotgun (WGS) entry which is preliminary data.</text>
</comment>
<dbReference type="Proteomes" id="UP000298460">
    <property type="component" value="Unassembled WGS sequence"/>
</dbReference>
<evidence type="ECO:0000256" key="3">
    <source>
        <dbReference type="ARBA" id="ARBA00023457"/>
    </source>
</evidence>
<dbReference type="InterPro" id="IPR053953">
    <property type="entry name" value="NirdL-like_HTH"/>
</dbReference>
<evidence type="ECO:0000256" key="6">
    <source>
        <dbReference type="SAM" id="MobiDB-lite"/>
    </source>
</evidence>
<feature type="domain" description="Siroheme decarboxylase NirL-like HTH" evidence="8">
    <location>
        <begin position="5"/>
        <end position="51"/>
    </location>
</feature>
<proteinExistence type="inferred from homology"/>
<feature type="domain" description="Siroheme decarboxylase NirL-like HTH" evidence="8">
    <location>
        <begin position="189"/>
        <end position="235"/>
    </location>
</feature>
<evidence type="ECO:0000313" key="9">
    <source>
        <dbReference type="EMBL" id="TGE37577.1"/>
    </source>
</evidence>
<evidence type="ECO:0000256" key="2">
    <source>
        <dbReference type="ARBA" id="ARBA00023444"/>
    </source>
</evidence>
<evidence type="ECO:0000256" key="5">
    <source>
        <dbReference type="ARBA" id="ARBA00048470"/>
    </source>
</evidence>
<keyword evidence="1" id="KW-0456">Lyase</keyword>
<evidence type="ECO:0000259" key="8">
    <source>
        <dbReference type="Pfam" id="PF22451"/>
    </source>
</evidence>
<dbReference type="PANTHER" id="PTHR43413:SF1">
    <property type="entry name" value="SIROHEME DECARBOXYLASE NIRL SUBUNIT"/>
    <property type="match status" value="1"/>
</dbReference>
<dbReference type="InterPro" id="IPR040523">
    <property type="entry name" value="AsnC_trans_reg2"/>
</dbReference>
<dbReference type="Pfam" id="PF22451">
    <property type="entry name" value="NirdL-like_HTH"/>
    <property type="match status" value="2"/>
</dbReference>
<dbReference type="Gene3D" id="1.10.10.10">
    <property type="entry name" value="Winged helix-like DNA-binding domain superfamily/Winged helix DNA-binding domain"/>
    <property type="match status" value="1"/>
</dbReference>